<sequence length="345" mass="36230">MTRKALLLAVLALGAAGAGALLWTRDGTADRTVPPAPVAAAPIGVGALGRVEPASRIRKLNQPGGFSIARLDRLLVAEGDRVEEGQLLAVFADAAQRDAAVAQAEAQVAQARAALARIRAAGRPEEIGAQRARIQALQAAEASARREAERAEALLPSGAGNIAAAERNRFAASRAAAERAEAEAELQRLLTPRPEDLAVAEAELAAAEAALRKARADAALSRILAPIAGTILKIYARPGDQVGTEGLLDLADLSRLDVVADVFETDLPRLREGAPAEVVVPGESRRYPATVCEIGWLVRRTTQAGTDPVAAVDARTVEVRLTLGEEGRAVLERRTNMQVQVAIRP</sequence>
<name>A0A9X1LAN4_9PROT</name>
<evidence type="ECO:0000256" key="2">
    <source>
        <dbReference type="ARBA" id="ARBA00023054"/>
    </source>
</evidence>
<dbReference type="Gene3D" id="2.40.30.170">
    <property type="match status" value="1"/>
</dbReference>
<dbReference type="EMBL" id="JAJAQI010000015">
    <property type="protein sequence ID" value="MCB4822370.1"/>
    <property type="molecule type" value="Genomic_DNA"/>
</dbReference>
<dbReference type="InterPro" id="IPR050465">
    <property type="entry name" value="UPF0194_transport"/>
</dbReference>
<evidence type="ECO:0000256" key="1">
    <source>
        <dbReference type="ARBA" id="ARBA00004196"/>
    </source>
</evidence>
<organism evidence="5 6">
    <name type="scientific">Roseicella aerolata</name>
    <dbReference type="NCBI Taxonomy" id="2883479"/>
    <lineage>
        <taxon>Bacteria</taxon>
        <taxon>Pseudomonadati</taxon>
        <taxon>Pseudomonadota</taxon>
        <taxon>Alphaproteobacteria</taxon>
        <taxon>Acetobacterales</taxon>
        <taxon>Roseomonadaceae</taxon>
        <taxon>Roseicella</taxon>
    </lineage>
</organism>
<dbReference type="InterPro" id="IPR014315">
    <property type="entry name" value="ABC_heterocyst_DevB"/>
</dbReference>
<comment type="caution">
    <text evidence="5">The sequence shown here is derived from an EMBL/GenBank/DDBJ whole genome shotgun (WGS) entry which is preliminary data.</text>
</comment>
<keyword evidence="4" id="KW-0732">Signal</keyword>
<dbReference type="PANTHER" id="PTHR32347">
    <property type="entry name" value="EFFLUX SYSTEM COMPONENT YKNX-RELATED"/>
    <property type="match status" value="1"/>
</dbReference>
<dbReference type="NCBIfam" id="TIGR02971">
    <property type="entry name" value="heterocyst_DevB"/>
    <property type="match status" value="1"/>
</dbReference>
<accession>A0A9X1LAN4</accession>
<evidence type="ECO:0000313" key="6">
    <source>
        <dbReference type="Proteomes" id="UP001139311"/>
    </source>
</evidence>
<evidence type="ECO:0000313" key="5">
    <source>
        <dbReference type="EMBL" id="MCB4822370.1"/>
    </source>
</evidence>
<feature type="coiled-coil region" evidence="3">
    <location>
        <begin position="92"/>
        <end position="154"/>
    </location>
</feature>
<feature type="signal peptide" evidence="4">
    <location>
        <begin position="1"/>
        <end position="20"/>
    </location>
</feature>
<dbReference type="GO" id="GO:0030313">
    <property type="term" value="C:cell envelope"/>
    <property type="evidence" value="ECO:0007669"/>
    <property type="project" value="UniProtKB-SubCell"/>
</dbReference>
<proteinExistence type="predicted"/>
<comment type="subcellular location">
    <subcellularLocation>
        <location evidence="1">Cell envelope</location>
    </subcellularLocation>
</comment>
<evidence type="ECO:0000256" key="4">
    <source>
        <dbReference type="SAM" id="SignalP"/>
    </source>
</evidence>
<keyword evidence="2 3" id="KW-0175">Coiled coil</keyword>
<dbReference type="Gene3D" id="2.40.50.100">
    <property type="match status" value="1"/>
</dbReference>
<protein>
    <submittedName>
        <fullName evidence="5">Efflux RND transporter periplasmic adaptor subunit</fullName>
    </submittedName>
</protein>
<gene>
    <name evidence="5" type="ORF">LHA35_11555</name>
</gene>
<dbReference type="RefSeq" id="WP_226608403.1">
    <property type="nucleotide sequence ID" value="NZ_JAJAQI010000015.1"/>
</dbReference>
<dbReference type="PANTHER" id="PTHR32347:SF27">
    <property type="entry name" value="RND EFFLUX PUMP MEMBRANE FUSION PROTEIN BARREL-SANDWICH DOMAIN-CONTAINING PROTEIN"/>
    <property type="match status" value="1"/>
</dbReference>
<feature type="chain" id="PRO_5040745673" evidence="4">
    <location>
        <begin position="21"/>
        <end position="345"/>
    </location>
</feature>
<evidence type="ECO:0000256" key="3">
    <source>
        <dbReference type="SAM" id="Coils"/>
    </source>
</evidence>
<reference evidence="5" key="1">
    <citation type="submission" date="2021-10" db="EMBL/GenBank/DDBJ databases">
        <title>Roseicella aerolatum sp. nov., isolated from aerosols of e-waste dismantling site.</title>
        <authorList>
            <person name="Qin T."/>
        </authorList>
    </citation>
    <scope>NUCLEOTIDE SEQUENCE</scope>
    <source>
        <strain evidence="5">GB24</strain>
    </source>
</reference>
<keyword evidence="6" id="KW-1185">Reference proteome</keyword>
<dbReference type="AlphaFoldDB" id="A0A9X1LAN4"/>
<dbReference type="Proteomes" id="UP001139311">
    <property type="component" value="Unassembled WGS sequence"/>
</dbReference>
<dbReference type="SUPFAM" id="SSF111369">
    <property type="entry name" value="HlyD-like secretion proteins"/>
    <property type="match status" value="1"/>
</dbReference>